<organism evidence="1 2">
    <name type="scientific">Avena sativa</name>
    <name type="common">Oat</name>
    <dbReference type="NCBI Taxonomy" id="4498"/>
    <lineage>
        <taxon>Eukaryota</taxon>
        <taxon>Viridiplantae</taxon>
        <taxon>Streptophyta</taxon>
        <taxon>Embryophyta</taxon>
        <taxon>Tracheophyta</taxon>
        <taxon>Spermatophyta</taxon>
        <taxon>Magnoliopsida</taxon>
        <taxon>Liliopsida</taxon>
        <taxon>Poales</taxon>
        <taxon>Poaceae</taxon>
        <taxon>BOP clade</taxon>
        <taxon>Pooideae</taxon>
        <taxon>Poodae</taxon>
        <taxon>Poeae</taxon>
        <taxon>Poeae Chloroplast Group 1 (Aveneae type)</taxon>
        <taxon>Aveninae</taxon>
        <taxon>Avena</taxon>
    </lineage>
</organism>
<dbReference type="EnsemblPlants" id="AVESA.00010b.r2.3AG0407830.1">
    <property type="protein sequence ID" value="AVESA.00010b.r2.3AG0407830.1.CDS"/>
    <property type="gene ID" value="AVESA.00010b.r2.3AG0407830"/>
</dbReference>
<evidence type="ECO:0000313" key="2">
    <source>
        <dbReference type="Proteomes" id="UP001732700"/>
    </source>
</evidence>
<dbReference type="Proteomes" id="UP001732700">
    <property type="component" value="Chromosome 3A"/>
</dbReference>
<sequence>MAASSSAALALSTTSRIAGLPMLLALKRTPVPAGARAAALSPGQLFRRGSTALLPLRPELAAAPRTRGRAPLLRPRAWLTSPQIASSAFTLGTVAVLPFYTLMIAAPNADITKRAVESTAPYVALGLLYAYLLYLSWTPDTIRAMFASKYWLPELPGIVRMFASEMTVASAWIHLLAVDLFAARQVYHDGIKNNIETRHSISLCLLFCPVGIAAHALTKVLAGSVDRSH</sequence>
<evidence type="ECO:0000313" key="1">
    <source>
        <dbReference type="EnsemblPlants" id="AVESA.00010b.r2.3AG0407830.1.CDS"/>
    </source>
</evidence>
<protein>
    <submittedName>
        <fullName evidence="1">Uncharacterized protein</fullName>
    </submittedName>
</protein>
<proteinExistence type="predicted"/>
<reference evidence="1" key="1">
    <citation type="submission" date="2021-05" db="EMBL/GenBank/DDBJ databases">
        <authorList>
            <person name="Scholz U."/>
            <person name="Mascher M."/>
            <person name="Fiebig A."/>
        </authorList>
    </citation>
    <scope>NUCLEOTIDE SEQUENCE [LARGE SCALE GENOMIC DNA]</scope>
</reference>
<reference evidence="1" key="2">
    <citation type="submission" date="2025-09" db="UniProtKB">
        <authorList>
            <consortium name="EnsemblPlants"/>
        </authorList>
    </citation>
    <scope>IDENTIFICATION</scope>
</reference>
<accession>A0ACD5VCG2</accession>
<name>A0ACD5VCG2_AVESA</name>
<keyword evidence="2" id="KW-1185">Reference proteome</keyword>